<dbReference type="PIRSF" id="PIRSF012535">
    <property type="entry name" value="UCP012535"/>
    <property type="match status" value="1"/>
</dbReference>
<evidence type="ECO:0000259" key="4">
    <source>
        <dbReference type="Pfam" id="PF24850"/>
    </source>
</evidence>
<reference evidence="5 6" key="1">
    <citation type="submission" date="2019-04" db="EMBL/GenBank/DDBJ databases">
        <title>Bacillus caeni sp. nov., a bacterium isolated from mangrove sediment.</title>
        <authorList>
            <person name="Huang H."/>
            <person name="Mo K."/>
            <person name="Hu Y."/>
        </authorList>
    </citation>
    <scope>NUCLEOTIDE SEQUENCE [LARGE SCALE GENOMIC DNA]</scope>
    <source>
        <strain evidence="5 6">HB172195</strain>
    </source>
</reference>
<keyword evidence="6" id="KW-1185">Reference proteome</keyword>
<comment type="similarity">
    <text evidence="2">Belongs to the BshC family.</text>
</comment>
<dbReference type="InterPro" id="IPR055399">
    <property type="entry name" value="CC_BshC"/>
</dbReference>
<dbReference type="OrthoDB" id="9765151at2"/>
<evidence type="ECO:0000256" key="1">
    <source>
        <dbReference type="ARBA" id="ARBA00022598"/>
    </source>
</evidence>
<dbReference type="GO" id="GO:0016874">
    <property type="term" value="F:ligase activity"/>
    <property type="evidence" value="ECO:0007669"/>
    <property type="project" value="UniProtKB-UniRule"/>
</dbReference>
<proteinExistence type="inferred from homology"/>
<dbReference type="AlphaFoldDB" id="A0A5R9F2V7"/>
<dbReference type="Proteomes" id="UP000308230">
    <property type="component" value="Unassembled WGS sequence"/>
</dbReference>
<dbReference type="EC" id="6.-.-.-" evidence="2"/>
<gene>
    <name evidence="2 5" type="primary">bshC</name>
    <name evidence="5" type="ORF">FCL54_21290</name>
</gene>
<dbReference type="NCBIfam" id="TIGR03998">
    <property type="entry name" value="thiol_BshC"/>
    <property type="match status" value="1"/>
</dbReference>
<protein>
    <recommendedName>
        <fullName evidence="2">Putative cysteine ligase BshC</fullName>
        <ecNumber evidence="2">6.-.-.-</ecNumber>
    </recommendedName>
</protein>
<feature type="domain" description="Bacillithiol biosynthesis BshC C-terminal coiled-coil" evidence="4">
    <location>
        <begin position="382"/>
        <end position="540"/>
    </location>
</feature>
<accession>A0A5R9F2V7</accession>
<comment type="function">
    <text evidence="2">Involved in bacillithiol (BSH) biosynthesis. May catalyze the last step of the pathway, the addition of cysteine to glucosamine malate (GlcN-Mal) to generate BSH.</text>
</comment>
<feature type="domain" description="Bacillithiol biosynthesis BshC N-terminal Rossmann-like" evidence="3">
    <location>
        <begin position="1"/>
        <end position="379"/>
    </location>
</feature>
<name>A0A5R9F2V7_9BACL</name>
<evidence type="ECO:0000313" key="6">
    <source>
        <dbReference type="Proteomes" id="UP000308230"/>
    </source>
</evidence>
<evidence type="ECO:0000313" key="5">
    <source>
        <dbReference type="EMBL" id="TLS35233.1"/>
    </source>
</evidence>
<comment type="caution">
    <text evidence="5">The sequence shown here is derived from an EMBL/GenBank/DDBJ whole genome shotgun (WGS) entry which is preliminary data.</text>
</comment>
<dbReference type="Pfam" id="PF24850">
    <property type="entry name" value="CC_BshC"/>
    <property type="match status" value="1"/>
</dbReference>
<dbReference type="EMBL" id="SWLG01000025">
    <property type="protein sequence ID" value="TLS35233.1"/>
    <property type="molecule type" value="Genomic_DNA"/>
</dbReference>
<organism evidence="5 6">
    <name type="scientific">Exobacillus caeni</name>
    <dbReference type="NCBI Taxonomy" id="2574798"/>
    <lineage>
        <taxon>Bacteria</taxon>
        <taxon>Bacillati</taxon>
        <taxon>Bacillota</taxon>
        <taxon>Bacilli</taxon>
        <taxon>Bacillales</taxon>
        <taxon>Guptibacillaceae</taxon>
        <taxon>Exobacillus</taxon>
    </lineage>
</organism>
<keyword evidence="1 2" id="KW-0436">Ligase</keyword>
<dbReference type="InterPro" id="IPR011199">
    <property type="entry name" value="Bacillithiol_biosynth_BshC"/>
</dbReference>
<dbReference type="InterPro" id="IPR055398">
    <property type="entry name" value="Rossmann-like_BshC"/>
</dbReference>
<evidence type="ECO:0000259" key="3">
    <source>
        <dbReference type="Pfam" id="PF10079"/>
    </source>
</evidence>
<dbReference type="RefSeq" id="WP_138129213.1">
    <property type="nucleotide sequence ID" value="NZ_SWLG01000025.1"/>
</dbReference>
<sequence length="540" mass="62440">MDKLEISLPSSNTFTQTYIENPDKLSTFFDYTYQQSEFQERVKELREREFPRAKLAEHLLAYNRKLNAGNQTLENINKLKKPESVVVVGGQQAGLLTGPLYTIHKCISIIVLAKQQEKELGVPVVPVFWIAGEDHDFQEINHVYGYREGTEKKITLAQKQMFKNPVTEMEMDTGAVVEWLDEVFRHFGETAYTNGLLADLYKEAETARTFVDFFALTLLRLFKDQGLVVMDSGDSDLRSIEAAFFEQLIKSNEELNSAVVTQSEKLQEEGYSVSVDVDDRQANLFYHLNGERILLERNGEGAFKGKQNECILSQEELIKAANDRPELLSNNVVTRPLMQEYLLPTLAFIAGPGEIAYWGLLKKAFHLFGFRMPPVVPRLNLTMIDRLTEKWMDERGYDVESCLKNGLSEARKRFLDRQNNWDINGKAADVKREIQLSHKRLSELATDIDGNLEKVTEKNLDLIFKQIEYLKRKMEKTIEEKHRPELEKYDHAHNLLNPGGSLQERKWNVFYFMNLYGPDLINRLTELDYRFNGNHDVVFL</sequence>
<evidence type="ECO:0000256" key="2">
    <source>
        <dbReference type="HAMAP-Rule" id="MF_01867"/>
    </source>
</evidence>
<dbReference type="HAMAP" id="MF_01867">
    <property type="entry name" value="BshC"/>
    <property type="match status" value="1"/>
</dbReference>
<dbReference type="Pfam" id="PF10079">
    <property type="entry name" value="Rossmann-like_BshC"/>
    <property type="match status" value="1"/>
</dbReference>